<feature type="region of interest" description="Disordered" evidence="4">
    <location>
        <begin position="25"/>
        <end position="87"/>
    </location>
</feature>
<evidence type="ECO:0000256" key="4">
    <source>
        <dbReference type="SAM" id="MobiDB-lite"/>
    </source>
</evidence>
<organism evidence="6 7">
    <name type="scientific">Staurois parvus</name>
    <dbReference type="NCBI Taxonomy" id="386267"/>
    <lineage>
        <taxon>Eukaryota</taxon>
        <taxon>Metazoa</taxon>
        <taxon>Chordata</taxon>
        <taxon>Craniata</taxon>
        <taxon>Vertebrata</taxon>
        <taxon>Euteleostomi</taxon>
        <taxon>Amphibia</taxon>
        <taxon>Batrachia</taxon>
        <taxon>Anura</taxon>
        <taxon>Neobatrachia</taxon>
        <taxon>Ranoidea</taxon>
        <taxon>Ranidae</taxon>
        <taxon>Staurois</taxon>
    </lineage>
</organism>
<evidence type="ECO:0000259" key="5">
    <source>
        <dbReference type="Pfam" id="PF08976"/>
    </source>
</evidence>
<feature type="compositionally biased region" description="Polar residues" evidence="4">
    <location>
        <begin position="25"/>
        <end position="56"/>
    </location>
</feature>
<keyword evidence="7" id="KW-1185">Reference proteome</keyword>
<name>A0ABN9CWN0_9NEOB</name>
<feature type="non-terminal residue" evidence="6">
    <location>
        <position position="1"/>
    </location>
</feature>
<accession>A0ABN9CWN0</accession>
<sequence>ENLWNSLPLNSYGNLRYHDFLKNFNNDIPETPSQDQLSHNTEPTSKASTTKRQASMTRRPKTAPAIANKPTTPIQRPRTAAPPSTPIINCERVESRLKINLIKCW</sequence>
<protein>
    <recommendedName>
        <fullName evidence="5">DJBP EF-hand domain-containing protein</fullName>
    </recommendedName>
</protein>
<evidence type="ECO:0000256" key="3">
    <source>
        <dbReference type="ARBA" id="ARBA00022837"/>
    </source>
</evidence>
<keyword evidence="3" id="KW-0106">Calcium</keyword>
<dbReference type="Proteomes" id="UP001162483">
    <property type="component" value="Unassembled WGS sequence"/>
</dbReference>
<proteinExistence type="predicted"/>
<evidence type="ECO:0000256" key="2">
    <source>
        <dbReference type="ARBA" id="ARBA00022737"/>
    </source>
</evidence>
<reference evidence="6" key="1">
    <citation type="submission" date="2023-05" db="EMBL/GenBank/DDBJ databases">
        <authorList>
            <person name="Stuckert A."/>
        </authorList>
    </citation>
    <scope>NUCLEOTIDE SEQUENCE</scope>
</reference>
<comment type="caution">
    <text evidence="6">The sequence shown here is derived from an EMBL/GenBank/DDBJ whole genome shotgun (WGS) entry which is preliminary data.</text>
</comment>
<dbReference type="PANTHER" id="PTHR20875:SF2">
    <property type="entry name" value="EF-HAND CALCIUM-BINDING DOMAIN-CONTAINING PROTEIN 6"/>
    <property type="match status" value="1"/>
</dbReference>
<feature type="non-terminal residue" evidence="6">
    <location>
        <position position="105"/>
    </location>
</feature>
<feature type="domain" description="DJBP EF-hand" evidence="5">
    <location>
        <begin position="2"/>
        <end position="33"/>
    </location>
</feature>
<dbReference type="InterPro" id="IPR015070">
    <property type="entry name" value="EF_hand_DJBP"/>
</dbReference>
<dbReference type="EMBL" id="CATNWA010012974">
    <property type="protein sequence ID" value="CAI9564388.1"/>
    <property type="molecule type" value="Genomic_DNA"/>
</dbReference>
<dbReference type="Pfam" id="PF08976">
    <property type="entry name" value="EF-hand_11"/>
    <property type="match status" value="1"/>
</dbReference>
<keyword evidence="2" id="KW-0677">Repeat</keyword>
<keyword evidence="1" id="KW-0597">Phosphoprotein</keyword>
<dbReference type="PANTHER" id="PTHR20875">
    <property type="entry name" value="EF-HAND CALCIUM-BINDING DOMAIN-CONTAINING PROTEIN 6-RELATED"/>
    <property type="match status" value="1"/>
</dbReference>
<dbReference type="InterPro" id="IPR052603">
    <property type="entry name" value="EFCB6"/>
</dbReference>
<evidence type="ECO:0000256" key="1">
    <source>
        <dbReference type="ARBA" id="ARBA00022553"/>
    </source>
</evidence>
<evidence type="ECO:0000313" key="7">
    <source>
        <dbReference type="Proteomes" id="UP001162483"/>
    </source>
</evidence>
<evidence type="ECO:0000313" key="6">
    <source>
        <dbReference type="EMBL" id="CAI9564388.1"/>
    </source>
</evidence>
<gene>
    <name evidence="6" type="ORF">SPARVUS_LOCUS5887511</name>
</gene>